<dbReference type="AlphaFoldDB" id="A0A1G8KA04"/>
<dbReference type="EMBL" id="FNCJ01000022">
    <property type="protein sequence ID" value="SDI40223.1"/>
    <property type="molecule type" value="Genomic_DNA"/>
</dbReference>
<evidence type="ECO:0000256" key="1">
    <source>
        <dbReference type="SAM" id="MobiDB-lite"/>
    </source>
</evidence>
<name>A0A1G8KA04_9BURK</name>
<accession>A0A1G8KA04</accession>
<organism evidence="2 3">
    <name type="scientific">Paraburkholderia phenazinium</name>
    <dbReference type="NCBI Taxonomy" id="60549"/>
    <lineage>
        <taxon>Bacteria</taxon>
        <taxon>Pseudomonadati</taxon>
        <taxon>Pseudomonadota</taxon>
        <taxon>Betaproteobacteria</taxon>
        <taxon>Burkholderiales</taxon>
        <taxon>Burkholderiaceae</taxon>
        <taxon>Paraburkholderia</taxon>
    </lineage>
</organism>
<gene>
    <name evidence="2" type="ORF">SAMN05216466_12243</name>
</gene>
<feature type="compositionally biased region" description="Basic and acidic residues" evidence="1">
    <location>
        <begin position="135"/>
        <end position="151"/>
    </location>
</feature>
<feature type="region of interest" description="Disordered" evidence="1">
    <location>
        <begin position="241"/>
        <end position="262"/>
    </location>
</feature>
<sequence>MFRTCLRRFAVKRVLEIRRRRQSSSAGSRTPLARHAPTIAGDAVRRLDGWRSGSGLPQSGHVGQELGKGEILMSKIIRAGSSAVPASVVPVESRTEDVRRRRVLSAPVAVGSLSGFTAAQVSQARSCRPRPLSGRKPETKQRLGRLRRELNRTSPSPSNPQEARAAIVEAMARANLSGWTVPLLSDDSTVQYADGSLQITLITHVIVFNPSGAFQIADLCPPGSVYFEMAGCEGAKFVVPSSPGSANQKRRRVHAGFDRRAR</sequence>
<reference evidence="2 3" key="1">
    <citation type="submission" date="2016-10" db="EMBL/GenBank/DDBJ databases">
        <authorList>
            <person name="de Groot N.N."/>
        </authorList>
    </citation>
    <scope>NUCLEOTIDE SEQUENCE [LARGE SCALE GENOMIC DNA]</scope>
    <source>
        <strain evidence="2 3">LMG 2247</strain>
    </source>
</reference>
<evidence type="ECO:0000313" key="3">
    <source>
        <dbReference type="Proteomes" id="UP000199706"/>
    </source>
</evidence>
<evidence type="ECO:0000313" key="2">
    <source>
        <dbReference type="EMBL" id="SDI40223.1"/>
    </source>
</evidence>
<feature type="region of interest" description="Disordered" evidence="1">
    <location>
        <begin position="124"/>
        <end position="163"/>
    </location>
</feature>
<proteinExistence type="predicted"/>
<dbReference type="Proteomes" id="UP000199706">
    <property type="component" value="Unassembled WGS sequence"/>
</dbReference>
<protein>
    <submittedName>
        <fullName evidence="2">Uncharacterized protein</fullName>
    </submittedName>
</protein>
<feature type="compositionally biased region" description="Polar residues" evidence="1">
    <location>
        <begin position="152"/>
        <end position="161"/>
    </location>
</feature>